<name>A0A8H2PF78_MYCMU</name>
<dbReference type="KEGG" id="mmuc:C1S78_002785"/>
<evidence type="ECO:0000313" key="1">
    <source>
        <dbReference type="EMBL" id="QPG69973.1"/>
    </source>
</evidence>
<dbReference type="InterPro" id="IPR056927">
    <property type="entry name" value="Phage_TAC"/>
</dbReference>
<dbReference type="GeneID" id="76723810"/>
<accession>A0A8H2PF78</accession>
<dbReference type="EMBL" id="CP062008">
    <property type="protein sequence ID" value="QPG69973.1"/>
    <property type="molecule type" value="Genomic_DNA"/>
</dbReference>
<dbReference type="Proteomes" id="UP000309231">
    <property type="component" value="Chromosome"/>
</dbReference>
<proteinExistence type="predicted"/>
<dbReference type="RefSeq" id="WP_053854612.1">
    <property type="nucleotide sequence ID" value="NZ_ANBS01000001.1"/>
</dbReference>
<sequence>MYDPPAGYEDFLADAENADRGEGPMYPLEVEGVGTIRARKPIPGSAAALGASGRSKASDREKLGYLNLFVRNHIGAEQYEGLLMRMLTGDAPANTMNRIVEAITTRDTARPTRRSSHSVC</sequence>
<organism evidence="2">
    <name type="scientific">Mycolicibacterium mucogenicum DSM 44124</name>
    <dbReference type="NCBI Taxonomy" id="1226753"/>
    <lineage>
        <taxon>Bacteria</taxon>
        <taxon>Bacillati</taxon>
        <taxon>Actinomycetota</taxon>
        <taxon>Actinomycetes</taxon>
        <taxon>Mycobacteriales</taxon>
        <taxon>Mycobacteriaceae</taxon>
        <taxon>Mycolicibacterium</taxon>
    </lineage>
</organism>
<dbReference type="EMBL" id="POTL01000001">
    <property type="protein sequence ID" value="TLH51423.1"/>
    <property type="molecule type" value="Genomic_DNA"/>
</dbReference>
<gene>
    <name evidence="1" type="ORF">C1S78_002785</name>
    <name evidence="2" type="ORF">C1S78_02785</name>
</gene>
<dbReference type="Pfam" id="PF23781">
    <property type="entry name" value="Phage_TAC_16"/>
    <property type="match status" value="1"/>
</dbReference>
<reference evidence="1 3" key="2">
    <citation type="journal article" date="2019" name="BMC Evol. Biol.">
        <title>Comparative genomics of Mycobacterium mucogenicum and Mycobacterium neoaurum clade members emphasizing tRNA and non-coding RNA.</title>
        <authorList>
            <person name="Behra P.R.K."/>
            <person name="Pettersson B.M.F."/>
            <person name="Das S."/>
            <person name="Dasgupta S."/>
            <person name="Kirsebom L.A."/>
        </authorList>
    </citation>
    <scope>NUCLEOTIDE SEQUENCE [LARGE SCALE GENOMIC DNA]</scope>
    <source>
        <strain evidence="1 3">DSM 44124</strain>
    </source>
</reference>
<reference evidence="2" key="1">
    <citation type="submission" date="2018-01" db="EMBL/GenBank/DDBJ databases">
        <title>Comparative genomics of Mycobacterium mucogenicum and Mycobacterium neoaurum clade members emphasizing tRNA and non-coding RNA.</title>
        <authorList>
            <person name="Behra P.R.K."/>
            <person name="Pettersson B.M.F."/>
            <person name="Das S."/>
            <person name="Dasgupta S."/>
            <person name="Kirsebom L.A."/>
        </authorList>
    </citation>
    <scope>NUCLEOTIDE SEQUENCE</scope>
    <source>
        <strain evidence="2">DSM 44124</strain>
    </source>
</reference>
<protein>
    <submittedName>
        <fullName evidence="2">Uncharacterized protein</fullName>
    </submittedName>
</protein>
<dbReference type="AlphaFoldDB" id="A0A8H2PF78"/>
<keyword evidence="3" id="KW-1185">Reference proteome</keyword>
<evidence type="ECO:0000313" key="2">
    <source>
        <dbReference type="EMBL" id="TLH51423.1"/>
    </source>
</evidence>
<reference evidence="1 3" key="3">
    <citation type="journal article" date="2019" name="Sci. Rep.">
        <title>Insight into the biology of Mycobacterium mucogenicum and Mycobacterium neoaurum clade members.</title>
        <authorList>
            <person name="Behra P.R.K."/>
            <person name="Pettersson B.M.F."/>
            <person name="Ramesh M."/>
            <person name="Dasgupta S."/>
            <person name="Kirsebom L.A."/>
        </authorList>
    </citation>
    <scope>NUCLEOTIDE SEQUENCE [LARGE SCALE GENOMIC DNA]</scope>
    <source>
        <strain evidence="1 3">DSM 44124</strain>
    </source>
</reference>
<evidence type="ECO:0000313" key="3">
    <source>
        <dbReference type="Proteomes" id="UP000309231"/>
    </source>
</evidence>